<dbReference type="InterPro" id="IPR036890">
    <property type="entry name" value="HATPase_C_sf"/>
</dbReference>
<reference evidence="3" key="1">
    <citation type="journal article" date="2014" name="Int. J. Syst. Evol. Microbiol.">
        <title>Complete genome sequence of Corynebacterium casei LMG S-19264T (=DSM 44701T), isolated from a smear-ripened cheese.</title>
        <authorList>
            <consortium name="US DOE Joint Genome Institute (JGI-PGF)"/>
            <person name="Walter F."/>
            <person name="Albersmeier A."/>
            <person name="Kalinowski J."/>
            <person name="Ruckert C."/>
        </authorList>
    </citation>
    <scope>NUCLEOTIDE SEQUENCE</scope>
    <source>
        <strain evidence="3">KCTC 12711</strain>
    </source>
</reference>
<proteinExistence type="predicted"/>
<evidence type="ECO:0000256" key="1">
    <source>
        <dbReference type="SAM" id="Phobius"/>
    </source>
</evidence>
<reference evidence="3" key="2">
    <citation type="submission" date="2020-09" db="EMBL/GenBank/DDBJ databases">
        <authorList>
            <person name="Sun Q."/>
            <person name="Kim S."/>
        </authorList>
    </citation>
    <scope>NUCLEOTIDE SEQUENCE</scope>
    <source>
        <strain evidence="3">KCTC 12711</strain>
    </source>
</reference>
<feature type="transmembrane region" description="Helical" evidence="1">
    <location>
        <begin position="22"/>
        <end position="42"/>
    </location>
</feature>
<dbReference type="PANTHER" id="PTHR34220">
    <property type="entry name" value="SENSOR HISTIDINE KINASE YPDA"/>
    <property type="match status" value="1"/>
</dbReference>
<dbReference type="PANTHER" id="PTHR34220:SF7">
    <property type="entry name" value="SENSOR HISTIDINE KINASE YPDA"/>
    <property type="match status" value="1"/>
</dbReference>
<evidence type="ECO:0000313" key="4">
    <source>
        <dbReference type="Proteomes" id="UP000614811"/>
    </source>
</evidence>
<dbReference type="Gene3D" id="3.30.565.10">
    <property type="entry name" value="Histidine kinase-like ATPase, C-terminal domain"/>
    <property type="match status" value="1"/>
</dbReference>
<organism evidence="3 4">
    <name type="scientific">Arenicella chitinivorans</name>
    <dbReference type="NCBI Taxonomy" id="1329800"/>
    <lineage>
        <taxon>Bacteria</taxon>
        <taxon>Pseudomonadati</taxon>
        <taxon>Pseudomonadota</taxon>
        <taxon>Gammaproteobacteria</taxon>
        <taxon>Arenicellales</taxon>
        <taxon>Arenicellaceae</taxon>
        <taxon>Arenicella</taxon>
    </lineage>
</organism>
<feature type="transmembrane region" description="Helical" evidence="1">
    <location>
        <begin position="54"/>
        <end position="77"/>
    </location>
</feature>
<feature type="domain" description="Signal transduction histidine kinase internal region" evidence="2">
    <location>
        <begin position="182"/>
        <end position="261"/>
    </location>
</feature>
<keyword evidence="1" id="KW-0472">Membrane</keyword>
<protein>
    <recommendedName>
        <fullName evidence="2">Signal transduction histidine kinase internal region domain-containing protein</fullName>
    </recommendedName>
</protein>
<dbReference type="Proteomes" id="UP000614811">
    <property type="component" value="Unassembled WGS sequence"/>
</dbReference>
<dbReference type="AlphaFoldDB" id="A0A918VKF6"/>
<gene>
    <name evidence="3" type="ORF">GCM10008090_10930</name>
</gene>
<dbReference type="InterPro" id="IPR010559">
    <property type="entry name" value="Sig_transdc_His_kin_internal"/>
</dbReference>
<sequence>MVTLYTHVFNSMQQEYSTPERLWRYHIALAIFWCAVFVLNAGPHWEIYSSARELIETAGLVTGLQMLMAWIVLRYLVPRFLDRKQVFRFVVWVLLVTIALSEINIVIRVLYLEVRYPDSYTRFLDMFGAMSLLERMDLRWAMRYILFTKLPAFVFPAVLIAAYNFYAKQQTLLQLKEQKVAAELNALKSQLNPHFIFNTLNNIYALALKKSDQTPAAIEQLSGILDYVVYRCDQRYVALEDELALVKNYMALVQLRFGHRLQFTMHADVSRRVKIAPLILLTLLENACKHGAEKALKGAEIKLRLTEQNGALHILLENTKAPLSDTSNNEGSIGLQNLRHQLALLYPGTHQLRVDDTHDWFSINLSLPANTSDQTTP</sequence>
<dbReference type="InterPro" id="IPR050640">
    <property type="entry name" value="Bact_2-comp_sensor_kinase"/>
</dbReference>
<dbReference type="GO" id="GO:0016020">
    <property type="term" value="C:membrane"/>
    <property type="evidence" value="ECO:0007669"/>
    <property type="project" value="InterPro"/>
</dbReference>
<dbReference type="EMBL" id="BMXA01000002">
    <property type="protein sequence ID" value="GHA03611.1"/>
    <property type="molecule type" value="Genomic_DNA"/>
</dbReference>
<evidence type="ECO:0000313" key="3">
    <source>
        <dbReference type="EMBL" id="GHA03611.1"/>
    </source>
</evidence>
<keyword evidence="4" id="KW-1185">Reference proteome</keyword>
<dbReference type="GO" id="GO:0000155">
    <property type="term" value="F:phosphorelay sensor kinase activity"/>
    <property type="evidence" value="ECO:0007669"/>
    <property type="project" value="InterPro"/>
</dbReference>
<comment type="caution">
    <text evidence="3">The sequence shown here is derived from an EMBL/GenBank/DDBJ whole genome shotgun (WGS) entry which is preliminary data.</text>
</comment>
<accession>A0A918VKF6</accession>
<name>A0A918VKF6_9GAMM</name>
<keyword evidence="1" id="KW-1133">Transmembrane helix</keyword>
<feature type="transmembrane region" description="Helical" evidence="1">
    <location>
        <begin position="144"/>
        <end position="166"/>
    </location>
</feature>
<dbReference type="Pfam" id="PF06580">
    <property type="entry name" value="His_kinase"/>
    <property type="match status" value="1"/>
</dbReference>
<dbReference type="SUPFAM" id="SSF55874">
    <property type="entry name" value="ATPase domain of HSP90 chaperone/DNA topoisomerase II/histidine kinase"/>
    <property type="match status" value="1"/>
</dbReference>
<keyword evidence="1" id="KW-0812">Transmembrane</keyword>
<feature type="transmembrane region" description="Helical" evidence="1">
    <location>
        <begin position="89"/>
        <end position="111"/>
    </location>
</feature>
<evidence type="ECO:0000259" key="2">
    <source>
        <dbReference type="Pfam" id="PF06580"/>
    </source>
</evidence>